<dbReference type="PANTHER" id="PTHR12606:SF141">
    <property type="entry name" value="GH15225P-RELATED"/>
    <property type="match status" value="1"/>
</dbReference>
<dbReference type="Proteomes" id="UP000054144">
    <property type="component" value="Unassembled WGS sequence"/>
</dbReference>
<name>A0A0D7ANK9_9AGAR</name>
<gene>
    <name evidence="7" type="ORF">FISHEDRAFT_56093</name>
</gene>
<comment type="similarity">
    <text evidence="1">Belongs to the peptidase C48 family.</text>
</comment>
<evidence type="ECO:0000313" key="7">
    <source>
        <dbReference type="EMBL" id="KIY52363.1"/>
    </source>
</evidence>
<dbReference type="GO" id="GO:0006508">
    <property type="term" value="P:proteolysis"/>
    <property type="evidence" value="ECO:0007669"/>
    <property type="project" value="UniProtKB-KW"/>
</dbReference>
<feature type="compositionally biased region" description="Low complexity" evidence="5">
    <location>
        <begin position="495"/>
        <end position="527"/>
    </location>
</feature>
<keyword evidence="3" id="KW-0378">Hydrolase</keyword>
<accession>A0A0D7ANK9</accession>
<feature type="compositionally biased region" description="Low complexity" evidence="5">
    <location>
        <begin position="1116"/>
        <end position="1148"/>
    </location>
</feature>
<feature type="compositionally biased region" description="Basic and acidic residues" evidence="5">
    <location>
        <begin position="1262"/>
        <end position="1275"/>
    </location>
</feature>
<reference evidence="7 8" key="1">
    <citation type="journal article" date="2015" name="Fungal Genet. Biol.">
        <title>Evolution of novel wood decay mechanisms in Agaricales revealed by the genome sequences of Fistulina hepatica and Cylindrobasidium torrendii.</title>
        <authorList>
            <person name="Floudas D."/>
            <person name="Held B.W."/>
            <person name="Riley R."/>
            <person name="Nagy L.G."/>
            <person name="Koehler G."/>
            <person name="Ransdell A.S."/>
            <person name="Younus H."/>
            <person name="Chow J."/>
            <person name="Chiniquy J."/>
            <person name="Lipzen A."/>
            <person name="Tritt A."/>
            <person name="Sun H."/>
            <person name="Haridas S."/>
            <person name="LaButti K."/>
            <person name="Ohm R.A."/>
            <person name="Kues U."/>
            <person name="Blanchette R.A."/>
            <person name="Grigoriev I.V."/>
            <person name="Minto R.E."/>
            <person name="Hibbett D.S."/>
        </authorList>
    </citation>
    <scope>NUCLEOTIDE SEQUENCE [LARGE SCALE GENOMIC DNA]</scope>
    <source>
        <strain evidence="7 8">ATCC 64428</strain>
    </source>
</reference>
<feature type="domain" description="Ubiquitin-like protease family profile" evidence="6">
    <location>
        <begin position="1293"/>
        <end position="1475"/>
    </location>
</feature>
<dbReference type="GO" id="GO:0016929">
    <property type="term" value="F:deSUMOylase activity"/>
    <property type="evidence" value="ECO:0007669"/>
    <property type="project" value="TreeGrafter"/>
</dbReference>
<evidence type="ECO:0000256" key="2">
    <source>
        <dbReference type="ARBA" id="ARBA00022670"/>
    </source>
</evidence>
<keyword evidence="8" id="KW-1185">Reference proteome</keyword>
<feature type="compositionally biased region" description="Low complexity" evidence="5">
    <location>
        <begin position="1215"/>
        <end position="1229"/>
    </location>
</feature>
<keyword evidence="2" id="KW-0645">Protease</keyword>
<evidence type="ECO:0000256" key="1">
    <source>
        <dbReference type="ARBA" id="ARBA00005234"/>
    </source>
</evidence>
<evidence type="ECO:0000313" key="8">
    <source>
        <dbReference type="Proteomes" id="UP000054144"/>
    </source>
</evidence>
<feature type="region of interest" description="Disordered" evidence="5">
    <location>
        <begin position="914"/>
        <end position="936"/>
    </location>
</feature>
<dbReference type="EMBL" id="KN881644">
    <property type="protein sequence ID" value="KIY52363.1"/>
    <property type="molecule type" value="Genomic_DNA"/>
</dbReference>
<feature type="compositionally biased region" description="Basic and acidic residues" evidence="5">
    <location>
        <begin position="378"/>
        <end position="404"/>
    </location>
</feature>
<keyword evidence="4" id="KW-0788">Thiol protease</keyword>
<feature type="region of interest" description="Disordered" evidence="5">
    <location>
        <begin position="377"/>
        <end position="404"/>
    </location>
</feature>
<feature type="compositionally biased region" description="Basic residues" evidence="5">
    <location>
        <begin position="528"/>
        <end position="539"/>
    </location>
</feature>
<protein>
    <recommendedName>
        <fullName evidence="6">Ubiquitin-like protease family profile domain-containing protein</fullName>
    </recommendedName>
</protein>
<proteinExistence type="inferred from homology"/>
<feature type="region of interest" description="Disordered" evidence="5">
    <location>
        <begin position="428"/>
        <end position="583"/>
    </location>
</feature>
<feature type="compositionally biased region" description="Pro residues" evidence="5">
    <location>
        <begin position="461"/>
        <end position="477"/>
    </location>
</feature>
<dbReference type="InterPro" id="IPR003653">
    <property type="entry name" value="Peptidase_C48_C"/>
</dbReference>
<dbReference type="Pfam" id="PF02902">
    <property type="entry name" value="Peptidase_C48"/>
    <property type="match status" value="1"/>
</dbReference>
<dbReference type="PROSITE" id="PS50600">
    <property type="entry name" value="ULP_PROTEASE"/>
    <property type="match status" value="1"/>
</dbReference>
<sequence>MPGATVQWSSSYSIIPIISRVPSPNGQPVPTFHRHHAARRQGQLLGDDMLVWHRMDVQVRWEDLHRNDPVPGGASGSLARDSHYWVVSSPNVDFIPEPLLGKRFVMARLDGRFAADDRTQWPQFFVEGVEWMATMPRPQRDQRAPGYWLHHTLRLQDTDVVDAGVVPIELRKVKYTVFRNLLQHHDVIMKTVRKYVKLYLNNPVTGHPHRVLASFVTSACNVRARLESVAMPWKDLVLVWAEWQCDLLDIHAFIKYAVDIHPELFSLTEKFETDFQRPLSTVDRSLMGCFTHKTNTANFMLRCGIPVWLIRPSWEINSMTWIGEEVGMIPWKAAVEYRAFQDDAAATMYPVLWRGDAHSPGHYRSMKNVSTVSFGTTPREHRIESGHVVPDELPPRERDESIRLSAEDRRLLGAGNYERGLVFDVADLRQPPTPTLSPTQDAPSAGSSRPPIPGSKQWSPLPSPLLLPAPRQSPPPSFFLEGPPSAFEPLPVSTEAPASGPAVASSSTAPAASSSAVPAPSTEAVKAPAKKRRSKKKKSAQQSVGHSTPNLGKRPLAGDAESAGGNAGKRVELQEPDQFDDSRFNPDLEGIVYPPQDPIWWAGRSNVERRKEFINPMPANPVKWHFPEAYFLATGGRNGKDGERTHHSMVLRWLALAEAWFSILSRNVNAGPSRMRAWRWLLFGQIDEGSNAVDSSSRAAPPPRIQKAQQAARELFGCDIQLTALPETIRWRGHELNHDVALADGIPPAIVNELLWFMTEAQWRLELVSLDRALAPAEWSDPDELLAHVHAQTRQGEIQAIWNEQTWAETHDDFSASDGGDEPALWEDFIPSGIPEADFGVVGDVNDVSTGRSLARLARVMKSWPGCPEVVAQTHQYTDPQRLETSKAGIARFYCQSFFNEFGRAPTIPCRVPPPADEASSDMVLDTPSASSLPPSPLSLSTLPLQGTVADTLSDLSLAETAEQSVPRPVQAVPPPTIAVAPSAFPTITAAPPAPLTPVISARAPTSPMISTAPPVSLTISGPPPVSPTISAAPPASPTLPAAPTTIEASPDSMNVEVVAAPPTLPTLPAAPTTIEASPDSMDVEVVAAPPASPTLPAAPTTIEASPDSMDVEVVAARPTASPSASTSTTQPSSSSSSHLSSSRASGPKKMTRGKRFQSGPVLPSEAVLAKRDKTRNWNAGKITARPRPPVSESEVAEEAESETKPSKGKGRQLSPSPSSPLTISSDSGSDSDKPVEIPPPKPRIGSSKKLRNQAAVPSQRTVHEREAKQAESRKVSTHMSLKIRAYKAPSIAALSTDDLNRLLPGQWLSDEIVNFFVNKWSASQSDVHFLSTFFYVKFVEREMSDVEKKEQLARWFKEPLDVAEVGSQPNLPSKGFVIPLHRDADDGKHWRVGRITFGDNTGTIRIYDSMTMFRGLRELKQIAANLMNLMNLLVKIKGWSDVENWNIDVDSQGVPYQSNGVDCGVYSIMYMWHSLLADTINGDGVPESLRIPTDARSLKNFCEKLLDKILNHYSTL</sequence>
<feature type="region of interest" description="Disordered" evidence="5">
    <location>
        <begin position="1116"/>
        <end position="1276"/>
    </location>
</feature>
<dbReference type="OrthoDB" id="2634326at2759"/>
<dbReference type="SUPFAM" id="SSF54001">
    <property type="entry name" value="Cysteine proteinases"/>
    <property type="match status" value="1"/>
</dbReference>
<organism evidence="7 8">
    <name type="scientific">Fistulina hepatica ATCC 64428</name>
    <dbReference type="NCBI Taxonomy" id="1128425"/>
    <lineage>
        <taxon>Eukaryota</taxon>
        <taxon>Fungi</taxon>
        <taxon>Dikarya</taxon>
        <taxon>Basidiomycota</taxon>
        <taxon>Agaricomycotina</taxon>
        <taxon>Agaricomycetes</taxon>
        <taxon>Agaricomycetidae</taxon>
        <taxon>Agaricales</taxon>
        <taxon>Fistulinaceae</taxon>
        <taxon>Fistulina</taxon>
    </lineage>
</organism>
<evidence type="ECO:0000259" key="6">
    <source>
        <dbReference type="PROSITE" id="PS50600"/>
    </source>
</evidence>
<dbReference type="InterPro" id="IPR038765">
    <property type="entry name" value="Papain-like_cys_pep_sf"/>
</dbReference>
<dbReference type="Gene3D" id="3.40.395.10">
    <property type="entry name" value="Adenoviral Proteinase, Chain A"/>
    <property type="match status" value="1"/>
</dbReference>
<dbReference type="GO" id="GO:0005634">
    <property type="term" value="C:nucleus"/>
    <property type="evidence" value="ECO:0007669"/>
    <property type="project" value="TreeGrafter"/>
</dbReference>
<feature type="compositionally biased region" description="Polar residues" evidence="5">
    <location>
        <begin position="436"/>
        <end position="447"/>
    </location>
</feature>
<evidence type="ECO:0000256" key="5">
    <source>
        <dbReference type="SAM" id="MobiDB-lite"/>
    </source>
</evidence>
<evidence type="ECO:0000256" key="3">
    <source>
        <dbReference type="ARBA" id="ARBA00022801"/>
    </source>
</evidence>
<evidence type="ECO:0000256" key="4">
    <source>
        <dbReference type="ARBA" id="ARBA00022807"/>
    </source>
</evidence>
<dbReference type="PANTHER" id="PTHR12606">
    <property type="entry name" value="SENTRIN/SUMO-SPECIFIC PROTEASE"/>
    <property type="match status" value="1"/>
</dbReference>
<feature type="compositionally biased region" description="Low complexity" evidence="5">
    <location>
        <begin position="927"/>
        <end position="936"/>
    </location>
</feature>
<dbReference type="GO" id="GO:0016926">
    <property type="term" value="P:protein desumoylation"/>
    <property type="evidence" value="ECO:0007669"/>
    <property type="project" value="TreeGrafter"/>
</dbReference>